<keyword evidence="1" id="KW-0812">Transmembrane</keyword>
<dbReference type="EMBL" id="NIDE01000004">
    <property type="protein sequence ID" value="OWK43039.1"/>
    <property type="molecule type" value="Genomic_DNA"/>
</dbReference>
<dbReference type="Gene3D" id="3.40.50.410">
    <property type="entry name" value="von Willebrand factor, type A domain"/>
    <property type="match status" value="1"/>
</dbReference>
<keyword evidence="1" id="KW-0472">Membrane</keyword>
<dbReference type="SUPFAM" id="SSF53300">
    <property type="entry name" value="vWA-like"/>
    <property type="match status" value="1"/>
</dbReference>
<feature type="transmembrane region" description="Helical" evidence="1">
    <location>
        <begin position="6"/>
        <end position="25"/>
    </location>
</feature>
<accession>A0A225E0M2</accession>
<keyword evidence="4" id="KW-1185">Reference proteome</keyword>
<gene>
    <name evidence="3" type="ORF">FRUB_02638</name>
</gene>
<evidence type="ECO:0000313" key="4">
    <source>
        <dbReference type="Proteomes" id="UP000214646"/>
    </source>
</evidence>
<dbReference type="InterPro" id="IPR010768">
    <property type="entry name" value="GATase1-like"/>
</dbReference>
<evidence type="ECO:0000259" key="2">
    <source>
        <dbReference type="Pfam" id="PF07090"/>
    </source>
</evidence>
<dbReference type="Gene3D" id="3.40.50.880">
    <property type="match status" value="1"/>
</dbReference>
<evidence type="ECO:0000313" key="3">
    <source>
        <dbReference type="EMBL" id="OWK43039.1"/>
    </source>
</evidence>
<dbReference type="CDD" id="cd00198">
    <property type="entry name" value="vWFA"/>
    <property type="match status" value="1"/>
</dbReference>
<dbReference type="InterPro" id="IPR029062">
    <property type="entry name" value="Class_I_gatase-like"/>
</dbReference>
<comment type="caution">
    <text evidence="3">The sequence shown here is derived from an EMBL/GenBank/DDBJ whole genome shotgun (WGS) entry which is preliminary data.</text>
</comment>
<reference evidence="4" key="1">
    <citation type="submission" date="2017-06" db="EMBL/GenBank/DDBJ databases">
        <title>Genome analysis of Fimbriiglobus ruber SP5, the first member of the order Planctomycetales with confirmed chitinolytic capability.</title>
        <authorList>
            <person name="Ravin N.V."/>
            <person name="Rakitin A.L."/>
            <person name="Ivanova A.A."/>
            <person name="Beletsky A.V."/>
            <person name="Kulichevskaya I.S."/>
            <person name="Mardanov A.V."/>
            <person name="Dedysh S.N."/>
        </authorList>
    </citation>
    <scope>NUCLEOTIDE SEQUENCE [LARGE SCALE GENOMIC DNA]</scope>
    <source>
        <strain evidence="4">SP5</strain>
    </source>
</reference>
<proteinExistence type="predicted"/>
<organism evidence="3 4">
    <name type="scientific">Fimbriiglobus ruber</name>
    <dbReference type="NCBI Taxonomy" id="1908690"/>
    <lineage>
        <taxon>Bacteria</taxon>
        <taxon>Pseudomonadati</taxon>
        <taxon>Planctomycetota</taxon>
        <taxon>Planctomycetia</taxon>
        <taxon>Gemmatales</taxon>
        <taxon>Gemmataceae</taxon>
        <taxon>Fimbriiglobus</taxon>
    </lineage>
</organism>
<evidence type="ECO:0000256" key="1">
    <source>
        <dbReference type="SAM" id="Phobius"/>
    </source>
</evidence>
<dbReference type="InterPro" id="IPR036465">
    <property type="entry name" value="vWFA_dom_sf"/>
</dbReference>
<dbReference type="Proteomes" id="UP000214646">
    <property type="component" value="Unassembled WGS sequence"/>
</dbReference>
<protein>
    <recommendedName>
        <fullName evidence="2">Putative glutamine amidotransferase domain-containing protein</fullName>
    </recommendedName>
</protein>
<dbReference type="SUPFAM" id="SSF52317">
    <property type="entry name" value="Class I glutamine amidotransferase-like"/>
    <property type="match status" value="1"/>
</dbReference>
<dbReference type="PANTHER" id="PTHR37947:SF1">
    <property type="entry name" value="BLL2462 PROTEIN"/>
    <property type="match status" value="1"/>
</dbReference>
<name>A0A225E0M2_9BACT</name>
<dbReference type="AlphaFoldDB" id="A0A225E0M2"/>
<sequence>MDFSSGWAVAPWLTAAVLALVWMRWQVGPPAVRSRQRVLWVLRGCILAALVAIGLNPVHVAVTPGAVHRPEIHVLLDASQSMLLGSPESRWAEGTALLRDALAKSPDRADVHVHRFGQRLVPVDVTAFLAGGDLARPDDADTQLATAFRQLAGRLGREAPASVVVISDGQVRDPAALDDMAALWRRLRVPVHVVPVGRAAVGGDVAIVAAVAPAKVRKQSQVDINVFLRSFGFAGQRTELQLQALDENGALRRTIRTLPVTLQDGVQTLTLNFRTEPDMKRLRLHIPPAARDLAPANNDFPLEMEVDRTKIRVLVVDGSGASVIPVGQFAADASDDADTPYAPLRDALLADPDVQVTVYVVPTGGTVPRRVVSRETAHLNPAFPQTAAELLAYDAIILSDVPRAALNDEALGWIEEWIGKRGGGLVMAGGPRSFGAGAWAGSPLERLLPVELLGGNDWETTPTTPEPAGSELHPIWRLFEDERATRTALRILPEASGRNNWVRVKPQSGTLLADQKPETGAATPPLLAVGAYGRGRTAALATSLSAAWAPRFTRTWGEGDNRHFAKFARNLIYWATETSGIGRRRLVATTDKRFYRPGETVAIAAQAFDEAADRTSRYRVVASLEPRQLGSADLPPCPVKWPAGRPRPAGESGVLAGWGDEIELQLDPQTKDYFLTLPLVEALAGAQTGQAFKLELTAYQGQTQVDSSSTDVQILSDPFEQQNPLPNREFLTALARATGGRELTDAKSLADVLADVSTAESPSTVRRTPLWSRGSILGILLALLAAEWFWRRWHGLA</sequence>
<keyword evidence="1" id="KW-1133">Transmembrane helix</keyword>
<feature type="transmembrane region" description="Helical" evidence="1">
    <location>
        <begin position="37"/>
        <end position="55"/>
    </location>
</feature>
<dbReference type="PANTHER" id="PTHR37947">
    <property type="entry name" value="BLL2462 PROTEIN"/>
    <property type="match status" value="1"/>
</dbReference>
<feature type="domain" description="Putative glutamine amidotransferase" evidence="2">
    <location>
        <begin position="380"/>
        <end position="574"/>
    </location>
</feature>
<dbReference type="Pfam" id="PF07090">
    <property type="entry name" value="GATase1_like"/>
    <property type="match status" value="1"/>
</dbReference>